<reference evidence="3 4" key="1">
    <citation type="submission" date="2023-05" db="EMBL/GenBank/DDBJ databases">
        <title>A 100% complete, gapless, phased diploid assembly of the Scenedesmus obliquus UTEX 3031 genome.</title>
        <authorList>
            <person name="Biondi T.C."/>
            <person name="Hanschen E.R."/>
            <person name="Kwon T."/>
            <person name="Eng W."/>
            <person name="Kruse C.P.S."/>
            <person name="Koehler S.I."/>
            <person name="Kunde Y."/>
            <person name="Gleasner C.D."/>
            <person name="You Mak K.T."/>
            <person name="Polle J."/>
            <person name="Hovde B.T."/>
            <person name="Starkenburg S.R."/>
        </authorList>
    </citation>
    <scope>NUCLEOTIDE SEQUENCE [LARGE SCALE GENOMIC DNA]</scope>
    <source>
        <strain evidence="3 4">DOE0152z</strain>
    </source>
</reference>
<dbReference type="InterPro" id="IPR025066">
    <property type="entry name" value="CCDC174-like"/>
</dbReference>
<feature type="region of interest" description="Disordered" evidence="2">
    <location>
        <begin position="186"/>
        <end position="228"/>
    </location>
</feature>
<dbReference type="EMBL" id="CP126209">
    <property type="protein sequence ID" value="WIA10751.1"/>
    <property type="molecule type" value="Genomic_DNA"/>
</dbReference>
<accession>A0ABY8TNR2</accession>
<keyword evidence="4" id="KW-1185">Reference proteome</keyword>
<feature type="compositionally biased region" description="Basic and acidic residues" evidence="2">
    <location>
        <begin position="8"/>
        <end position="17"/>
    </location>
</feature>
<gene>
    <name evidence="3" type="ORF">OEZ85_010921</name>
</gene>
<keyword evidence="1" id="KW-0175">Coiled coil</keyword>
<dbReference type="Proteomes" id="UP001244341">
    <property type="component" value="Chromosome 2b"/>
</dbReference>
<feature type="region of interest" description="Disordered" evidence="2">
    <location>
        <begin position="1"/>
        <end position="34"/>
    </location>
</feature>
<feature type="compositionally biased region" description="Basic and acidic residues" evidence="2">
    <location>
        <begin position="186"/>
        <end position="198"/>
    </location>
</feature>
<sequence>MASKKKHREESPERENLGWRASSAAPAKKHKPIEGVSGKGVVELQAQLYRTQEHARLRAEGVVDIKDKHVRRKAGIDVASIKNPGVEAREARDKQLQLKSTGSGAERLAESSAALQRKAQLYERLARGDEDDEHERYEVEFWRKGASHQQEEQEQDWLQHGRREHVDTSAAAVAGSGGMMSEDMARELQRREWEEREAAVMQQQEEEQQRRTARRNAVKELSGLTEAGREAAAVAKAQREEQLAAKRARLKAAFIQQQMKAVMDAKKKGKKGAEASSGSGKQ</sequence>
<evidence type="ECO:0000256" key="2">
    <source>
        <dbReference type="SAM" id="MobiDB-lite"/>
    </source>
</evidence>
<evidence type="ECO:0000313" key="4">
    <source>
        <dbReference type="Proteomes" id="UP001244341"/>
    </source>
</evidence>
<organism evidence="3 4">
    <name type="scientific">Tetradesmus obliquus</name>
    <name type="common">Green alga</name>
    <name type="synonym">Acutodesmus obliquus</name>
    <dbReference type="NCBI Taxonomy" id="3088"/>
    <lineage>
        <taxon>Eukaryota</taxon>
        <taxon>Viridiplantae</taxon>
        <taxon>Chlorophyta</taxon>
        <taxon>core chlorophytes</taxon>
        <taxon>Chlorophyceae</taxon>
        <taxon>CS clade</taxon>
        <taxon>Sphaeropleales</taxon>
        <taxon>Scenedesmaceae</taxon>
        <taxon>Tetradesmus</taxon>
    </lineage>
</organism>
<evidence type="ECO:0000256" key="1">
    <source>
        <dbReference type="ARBA" id="ARBA00023054"/>
    </source>
</evidence>
<proteinExistence type="predicted"/>
<feature type="region of interest" description="Disordered" evidence="2">
    <location>
        <begin position="88"/>
        <end position="112"/>
    </location>
</feature>
<protein>
    <recommendedName>
        <fullName evidence="5">Casein kinase substrate phosphoprotein PP28 domain-containing protein</fullName>
    </recommendedName>
</protein>
<dbReference type="PANTHER" id="PTHR15885">
    <property type="entry name" value="COILED-COIL DOMAIN-CONTAINING PROTEIN 174"/>
    <property type="match status" value="1"/>
</dbReference>
<evidence type="ECO:0008006" key="5">
    <source>
        <dbReference type="Google" id="ProtNLM"/>
    </source>
</evidence>
<name>A0ABY8TNR2_TETOB</name>
<dbReference type="PANTHER" id="PTHR15885:SF1">
    <property type="entry name" value="COILED-COIL DOMAIN-CONTAINING PROTEIN 174"/>
    <property type="match status" value="1"/>
</dbReference>
<evidence type="ECO:0000313" key="3">
    <source>
        <dbReference type="EMBL" id="WIA10751.1"/>
    </source>
</evidence>
<feature type="region of interest" description="Disordered" evidence="2">
    <location>
        <begin position="261"/>
        <end position="282"/>
    </location>
</feature>